<reference evidence="1 2" key="1">
    <citation type="journal article" date="2019" name="Sci. Rep.">
        <title>Orb-weaving spider Araneus ventricosus genome elucidates the spidroin gene catalogue.</title>
        <authorList>
            <person name="Kono N."/>
            <person name="Nakamura H."/>
            <person name="Ohtoshi R."/>
            <person name="Moran D.A.P."/>
            <person name="Shinohara A."/>
            <person name="Yoshida Y."/>
            <person name="Fujiwara M."/>
            <person name="Mori M."/>
            <person name="Tomita M."/>
            <person name="Arakawa K."/>
        </authorList>
    </citation>
    <scope>NUCLEOTIDE SEQUENCE [LARGE SCALE GENOMIC DNA]</scope>
</reference>
<sequence length="131" mass="15087">MKNDIQQSVHPIFRGSLRIPFAGVHTKGETLSQGSIKRAELAAIVRQSASAVIWSNEKRNLPSWMSPLPQGERPRFHQRVSAARRPQQIVPPLPYQNMTLSTRIDCCIRFLFDTLLRKVECFQISYEIKRI</sequence>
<dbReference type="EMBL" id="BGPR01000038">
    <property type="protein sequence ID" value="GBL84705.1"/>
    <property type="molecule type" value="Genomic_DNA"/>
</dbReference>
<dbReference type="Proteomes" id="UP000499080">
    <property type="component" value="Unassembled WGS sequence"/>
</dbReference>
<evidence type="ECO:0000313" key="2">
    <source>
        <dbReference type="Proteomes" id="UP000499080"/>
    </source>
</evidence>
<accession>A0A4Y2B043</accession>
<dbReference type="OrthoDB" id="6420088at2759"/>
<name>A0A4Y2B043_ARAVE</name>
<evidence type="ECO:0000313" key="1">
    <source>
        <dbReference type="EMBL" id="GBL84705.1"/>
    </source>
</evidence>
<gene>
    <name evidence="1" type="ORF">AVEN_191150_1</name>
</gene>
<proteinExistence type="predicted"/>
<dbReference type="AlphaFoldDB" id="A0A4Y2B043"/>
<keyword evidence="2" id="KW-1185">Reference proteome</keyword>
<organism evidence="1 2">
    <name type="scientific">Araneus ventricosus</name>
    <name type="common">Orbweaver spider</name>
    <name type="synonym">Epeira ventricosa</name>
    <dbReference type="NCBI Taxonomy" id="182803"/>
    <lineage>
        <taxon>Eukaryota</taxon>
        <taxon>Metazoa</taxon>
        <taxon>Ecdysozoa</taxon>
        <taxon>Arthropoda</taxon>
        <taxon>Chelicerata</taxon>
        <taxon>Arachnida</taxon>
        <taxon>Araneae</taxon>
        <taxon>Araneomorphae</taxon>
        <taxon>Entelegynae</taxon>
        <taxon>Araneoidea</taxon>
        <taxon>Araneidae</taxon>
        <taxon>Araneus</taxon>
    </lineage>
</organism>
<comment type="caution">
    <text evidence="1">The sequence shown here is derived from an EMBL/GenBank/DDBJ whole genome shotgun (WGS) entry which is preliminary data.</text>
</comment>
<protein>
    <submittedName>
        <fullName evidence="1">Uncharacterized protein</fullName>
    </submittedName>
</protein>